<dbReference type="Proteomes" id="UP000002531">
    <property type="component" value="Chromosome"/>
</dbReference>
<feature type="compositionally biased region" description="Basic residues" evidence="1">
    <location>
        <begin position="141"/>
        <end position="151"/>
    </location>
</feature>
<dbReference type="HOGENOM" id="CLU_1523613_0_0_5"/>
<protein>
    <submittedName>
        <fullName evidence="2">Uncharacterized protein</fullName>
    </submittedName>
</protein>
<reference evidence="2 3" key="1">
    <citation type="journal article" date="2006" name="Appl. Environ. Microbiol.">
        <title>Genome sequence of the chemolithoautotrophic nitrite-oxidizing bacterium Nitrobacter winogradskyi Nb-255.</title>
        <authorList>
            <person name="Starkenburg S.R."/>
            <person name="Chain P.S."/>
            <person name="Sayavedra-Soto L.A."/>
            <person name="Hauser L."/>
            <person name="Land M.L."/>
            <person name="Larimer F.W."/>
            <person name="Malfatti S.A."/>
            <person name="Klotz M.G."/>
            <person name="Bottomley P.J."/>
            <person name="Arp D.J."/>
            <person name="Hickey W.J."/>
        </authorList>
    </citation>
    <scope>NUCLEOTIDE SEQUENCE [LARGE SCALE GENOMIC DNA]</scope>
    <source>
        <strain evidence="3">ATCC 25391 / DSM 10237 / CIP 104748 / NCIMB 11846 / Nb-255</strain>
    </source>
</reference>
<accession>Q3SW53</accession>
<proteinExistence type="predicted"/>
<name>Q3SW53_NITWN</name>
<dbReference type="STRING" id="323098.Nwi_0220"/>
<dbReference type="AlphaFoldDB" id="Q3SW53"/>
<gene>
    <name evidence="2" type="ordered locus">Nwi_0220</name>
</gene>
<evidence type="ECO:0000313" key="2">
    <source>
        <dbReference type="EMBL" id="ABA03488.1"/>
    </source>
</evidence>
<evidence type="ECO:0000256" key="1">
    <source>
        <dbReference type="SAM" id="MobiDB-lite"/>
    </source>
</evidence>
<dbReference type="EMBL" id="CP000115">
    <property type="protein sequence ID" value="ABA03488.1"/>
    <property type="molecule type" value="Genomic_DNA"/>
</dbReference>
<feature type="region of interest" description="Disordered" evidence="1">
    <location>
        <begin position="130"/>
        <end position="159"/>
    </location>
</feature>
<evidence type="ECO:0000313" key="3">
    <source>
        <dbReference type="Proteomes" id="UP000002531"/>
    </source>
</evidence>
<organism evidence="2 3">
    <name type="scientific">Nitrobacter winogradskyi (strain ATCC 25391 / DSM 10237 / CIP 104748 / NCIMB 11846 / Nb-255)</name>
    <dbReference type="NCBI Taxonomy" id="323098"/>
    <lineage>
        <taxon>Bacteria</taxon>
        <taxon>Pseudomonadati</taxon>
        <taxon>Pseudomonadota</taxon>
        <taxon>Alphaproteobacteria</taxon>
        <taxon>Hyphomicrobiales</taxon>
        <taxon>Nitrobacteraceae</taxon>
        <taxon>Nitrobacter</taxon>
    </lineage>
</organism>
<dbReference type="KEGG" id="nwi:Nwi_0220"/>
<sequence length="176" mass="20106">MPVLRYFVVMGCCLMGLLYAVDLMWPGEREAKVDYYSTPVVVAKPSSAESGFASRIERAVGETETPGSMENRRYPGQRFERTKQDSRPVVYPNIATLAPTPHRLQWERQLRYLPANHVYEARAEMPKEAIPEQPKPTARAATRKQLAHARPARIAPDFERPRYARNAGWDPFGLFD</sequence>
<keyword evidence="3" id="KW-1185">Reference proteome</keyword>